<evidence type="ECO:0000313" key="1">
    <source>
        <dbReference type="EMBL" id="HIX56245.1"/>
    </source>
</evidence>
<comment type="caution">
    <text evidence="1">The sequence shown here is derived from an EMBL/GenBank/DDBJ whole genome shotgun (WGS) entry which is preliminary data.</text>
</comment>
<evidence type="ECO:0000313" key="2">
    <source>
        <dbReference type="Proteomes" id="UP000886829"/>
    </source>
</evidence>
<name>A0A9D2B038_9GAMM</name>
<dbReference type="EMBL" id="DXEV01000040">
    <property type="protein sequence ID" value="HIX56245.1"/>
    <property type="molecule type" value="Genomic_DNA"/>
</dbReference>
<accession>A0A9D2B038</accession>
<reference evidence="1" key="1">
    <citation type="journal article" date="2021" name="PeerJ">
        <title>Extensive microbial diversity within the chicken gut microbiome revealed by metagenomics and culture.</title>
        <authorList>
            <person name="Gilroy R."/>
            <person name="Ravi A."/>
            <person name="Getino M."/>
            <person name="Pursley I."/>
            <person name="Horton D.L."/>
            <person name="Alikhan N.F."/>
            <person name="Baker D."/>
            <person name="Gharbi K."/>
            <person name="Hall N."/>
            <person name="Watson M."/>
            <person name="Adriaenssens E.M."/>
            <person name="Foster-Nyarko E."/>
            <person name="Jarju S."/>
            <person name="Secka A."/>
            <person name="Antonio M."/>
            <person name="Oren A."/>
            <person name="Chaudhuri R.R."/>
            <person name="La Ragione R."/>
            <person name="Hildebrand F."/>
            <person name="Pallen M.J."/>
        </authorList>
    </citation>
    <scope>NUCLEOTIDE SEQUENCE</scope>
    <source>
        <strain evidence="1">USASDec5-558</strain>
    </source>
</reference>
<organism evidence="1 2">
    <name type="scientific">Candidatus Anaerobiospirillum pullistercoris</name>
    <dbReference type="NCBI Taxonomy" id="2838452"/>
    <lineage>
        <taxon>Bacteria</taxon>
        <taxon>Pseudomonadati</taxon>
        <taxon>Pseudomonadota</taxon>
        <taxon>Gammaproteobacteria</taxon>
        <taxon>Aeromonadales</taxon>
        <taxon>Succinivibrionaceae</taxon>
        <taxon>Anaerobiospirillum</taxon>
    </lineage>
</organism>
<gene>
    <name evidence="1" type="ORF">H9850_02080</name>
</gene>
<dbReference type="AlphaFoldDB" id="A0A9D2B038"/>
<sequence>MRAVIGFGVIVVALAAAYAVSFWLAMGLAVSFLLVLMVGAYAIKRKRATSNVSLLLRRISLLKEKLNPSADMESLLLSSVSVEAYKHVCELYENNGLYRDGEFVSIGEEARFELLETLIVVFFVGNSEIITAEEERIAKQINKMQVEFFGRLAMVALLQAKIRMRSRDLEGVESATAVLRKHLLKSLQNLDWMNFIMTGVTEMQSETASHVVDKLVKASCAKFVNDVTEWAQEQWAYAEPEYVLRAQQQGQDKMQEDIEAVMIAVFRSLLLKIKQAEKESKAKEGVNAQSKD</sequence>
<dbReference type="Proteomes" id="UP000886829">
    <property type="component" value="Unassembled WGS sequence"/>
</dbReference>
<protein>
    <submittedName>
        <fullName evidence="1">Uncharacterized protein</fullName>
    </submittedName>
</protein>
<proteinExistence type="predicted"/>
<reference evidence="1" key="2">
    <citation type="submission" date="2021-04" db="EMBL/GenBank/DDBJ databases">
        <authorList>
            <person name="Gilroy R."/>
        </authorList>
    </citation>
    <scope>NUCLEOTIDE SEQUENCE</scope>
    <source>
        <strain evidence="1">USASDec5-558</strain>
    </source>
</reference>